<keyword evidence="1" id="KW-0805">Transcription regulation</keyword>
<dbReference type="Pfam" id="PF00439">
    <property type="entry name" value="Bromodomain"/>
    <property type="match status" value="1"/>
</dbReference>
<organism evidence="8 9">
    <name type="scientific">Artemisia annua</name>
    <name type="common">Sweet wormwood</name>
    <dbReference type="NCBI Taxonomy" id="35608"/>
    <lineage>
        <taxon>Eukaryota</taxon>
        <taxon>Viridiplantae</taxon>
        <taxon>Streptophyta</taxon>
        <taxon>Embryophyta</taxon>
        <taxon>Tracheophyta</taxon>
        <taxon>Spermatophyta</taxon>
        <taxon>Magnoliopsida</taxon>
        <taxon>eudicotyledons</taxon>
        <taxon>Gunneridae</taxon>
        <taxon>Pentapetalae</taxon>
        <taxon>asterids</taxon>
        <taxon>campanulids</taxon>
        <taxon>Asterales</taxon>
        <taxon>Asteraceae</taxon>
        <taxon>Asteroideae</taxon>
        <taxon>Anthemideae</taxon>
        <taxon>Artemisiinae</taxon>
        <taxon>Artemisia</taxon>
    </lineage>
</organism>
<evidence type="ECO:0000256" key="4">
    <source>
        <dbReference type="PROSITE-ProRule" id="PRU00035"/>
    </source>
</evidence>
<dbReference type="InterPro" id="IPR036427">
    <property type="entry name" value="Bromodomain-like_sf"/>
</dbReference>
<keyword evidence="5" id="KW-0175">Coiled coil</keyword>
<dbReference type="Gene3D" id="1.20.920.10">
    <property type="entry name" value="Bromodomain-like"/>
    <property type="match status" value="1"/>
</dbReference>
<dbReference type="InterPro" id="IPR001487">
    <property type="entry name" value="Bromodomain"/>
</dbReference>
<accession>A0A2U1L5K3</accession>
<dbReference type="STRING" id="35608.A0A2U1L5K3"/>
<dbReference type="PRINTS" id="PR00503">
    <property type="entry name" value="BROMODOMAIN"/>
</dbReference>
<feature type="coiled-coil region" evidence="5">
    <location>
        <begin position="31"/>
        <end position="65"/>
    </location>
</feature>
<feature type="domain" description="NET" evidence="7">
    <location>
        <begin position="317"/>
        <end position="398"/>
    </location>
</feature>
<feature type="domain" description="Bromo" evidence="6">
    <location>
        <begin position="126"/>
        <end position="201"/>
    </location>
</feature>
<evidence type="ECO:0000256" key="1">
    <source>
        <dbReference type="ARBA" id="ARBA00023015"/>
    </source>
</evidence>
<evidence type="ECO:0000259" key="7">
    <source>
        <dbReference type="PROSITE" id="PS51525"/>
    </source>
</evidence>
<dbReference type="PROSITE" id="PS50014">
    <property type="entry name" value="BROMODOMAIN_2"/>
    <property type="match status" value="1"/>
</dbReference>
<dbReference type="SMART" id="SM00297">
    <property type="entry name" value="BROMO"/>
    <property type="match status" value="1"/>
</dbReference>
<sequence>MMYHVIISKSIKILKFRLTMEIQGEEQGVVVTELHRNVNDIFLNIEKLEQRMSKIEQFYSSTRKKLPNADKASSFVKDKNKDKQITIGKRWQLDAPCREAAAAKRMQDLMHQFYGILNQHIIYPLQLHKWAGPFMQPVDVVGLGLHDYYEVIKKPMDFSRIKHKMEAKDGTGYKNVREICADVRLIFKNAMKYNDEKDDVHVMAKTLMVKLEEKWLQLLPKVIEEDERRKKEDAEAELEMQLAHEVDHAKMARELSFELNEVDLHLKKLKEVDERRKKEDAEAELEMQLAHEVDHAKMARELSFELNQVDLHLKKLKEVVLSNCRKISFEEKRTLVKILTELSPDDLQKALLIVSQNSPNFEATCDEVELDMDTQSESILWKLKFFLRDIIEVLSIPDAKFAMGKSNIVKLADEYIFIHLAANSNSGSNVWPCDDQPMDRCSDVAAWNPMKIIRNNWTKINFQENEKISSYLEKSSQNGTVGEETRGTAIGRAQPRCQGAQCLLVSARMDAVTGGTVSCGFAIAVKVIKRTISNGIVTIVFAHQ</sequence>
<dbReference type="EMBL" id="PKPP01011359">
    <property type="protein sequence ID" value="PWA44287.1"/>
    <property type="molecule type" value="Genomic_DNA"/>
</dbReference>
<evidence type="ECO:0000259" key="6">
    <source>
        <dbReference type="PROSITE" id="PS50014"/>
    </source>
</evidence>
<dbReference type="SUPFAM" id="SSF47370">
    <property type="entry name" value="Bromodomain"/>
    <property type="match status" value="1"/>
</dbReference>
<keyword evidence="9" id="KW-1185">Reference proteome</keyword>
<gene>
    <name evidence="8" type="ORF">CTI12_AA527730</name>
</gene>
<comment type="caution">
    <text evidence="8">The sequence shown here is derived from an EMBL/GenBank/DDBJ whole genome shotgun (WGS) entry which is preliminary data.</text>
</comment>
<dbReference type="Gene3D" id="1.20.1270.220">
    <property type="match status" value="1"/>
</dbReference>
<dbReference type="PROSITE" id="PS51525">
    <property type="entry name" value="NET"/>
    <property type="match status" value="1"/>
</dbReference>
<dbReference type="AlphaFoldDB" id="A0A2U1L5K3"/>
<dbReference type="OrthoDB" id="21449at2759"/>
<evidence type="ECO:0000313" key="9">
    <source>
        <dbReference type="Proteomes" id="UP000245207"/>
    </source>
</evidence>
<reference evidence="8 9" key="1">
    <citation type="journal article" date="2018" name="Mol. Plant">
        <title>The genome of Artemisia annua provides insight into the evolution of Asteraceae family and artemisinin biosynthesis.</title>
        <authorList>
            <person name="Shen Q."/>
            <person name="Zhang L."/>
            <person name="Liao Z."/>
            <person name="Wang S."/>
            <person name="Yan T."/>
            <person name="Shi P."/>
            <person name="Liu M."/>
            <person name="Fu X."/>
            <person name="Pan Q."/>
            <person name="Wang Y."/>
            <person name="Lv Z."/>
            <person name="Lu X."/>
            <person name="Zhang F."/>
            <person name="Jiang W."/>
            <person name="Ma Y."/>
            <person name="Chen M."/>
            <person name="Hao X."/>
            <person name="Li L."/>
            <person name="Tang Y."/>
            <person name="Lv G."/>
            <person name="Zhou Y."/>
            <person name="Sun X."/>
            <person name="Brodelius P.E."/>
            <person name="Rose J.K.C."/>
            <person name="Tang K."/>
        </authorList>
    </citation>
    <scope>NUCLEOTIDE SEQUENCE [LARGE SCALE GENOMIC DNA]</scope>
    <source>
        <strain evidence="9">cv. Huhao1</strain>
        <tissue evidence="8">Leaf</tissue>
    </source>
</reference>
<keyword evidence="3" id="KW-0804">Transcription</keyword>
<proteinExistence type="predicted"/>
<evidence type="ECO:0000256" key="3">
    <source>
        <dbReference type="ARBA" id="ARBA00023163"/>
    </source>
</evidence>
<dbReference type="Proteomes" id="UP000245207">
    <property type="component" value="Unassembled WGS sequence"/>
</dbReference>
<dbReference type="Pfam" id="PF17035">
    <property type="entry name" value="BET"/>
    <property type="match status" value="1"/>
</dbReference>
<dbReference type="InterPro" id="IPR027353">
    <property type="entry name" value="NET_dom"/>
</dbReference>
<dbReference type="PANTHER" id="PTHR45926">
    <property type="entry name" value="OSJNBA0053K19.4 PROTEIN"/>
    <property type="match status" value="1"/>
</dbReference>
<dbReference type="InterPro" id="IPR038336">
    <property type="entry name" value="NET_sf"/>
</dbReference>
<evidence type="ECO:0000313" key="8">
    <source>
        <dbReference type="EMBL" id="PWA44287.1"/>
    </source>
</evidence>
<name>A0A2U1L5K3_ARTAN</name>
<keyword evidence="2 4" id="KW-0103">Bromodomain</keyword>
<protein>
    <submittedName>
        <fullName evidence="8">Bromodomain-containing protein</fullName>
    </submittedName>
</protein>
<evidence type="ECO:0000256" key="2">
    <source>
        <dbReference type="ARBA" id="ARBA00023117"/>
    </source>
</evidence>
<evidence type="ECO:0000256" key="5">
    <source>
        <dbReference type="SAM" id="Coils"/>
    </source>
</evidence>